<keyword evidence="4" id="KW-1185">Reference proteome</keyword>
<evidence type="ECO:0000256" key="1">
    <source>
        <dbReference type="SAM" id="MobiDB-lite"/>
    </source>
</evidence>
<keyword evidence="2" id="KW-0472">Membrane</keyword>
<protein>
    <submittedName>
        <fullName evidence="3">Uncharacterized protein</fullName>
    </submittedName>
</protein>
<evidence type="ECO:0000256" key="2">
    <source>
        <dbReference type="SAM" id="Phobius"/>
    </source>
</evidence>
<evidence type="ECO:0000313" key="4">
    <source>
        <dbReference type="Proteomes" id="UP000050867"/>
    </source>
</evidence>
<comment type="caution">
    <text evidence="3">The sequence shown here is derived from an EMBL/GenBank/DDBJ whole genome shotgun (WGS) entry which is preliminary data.</text>
</comment>
<feature type="transmembrane region" description="Helical" evidence="2">
    <location>
        <begin position="20"/>
        <end position="41"/>
    </location>
</feature>
<keyword evidence="2" id="KW-1133">Transmembrane helix</keyword>
<name>A0A0T6LLK2_WENVI</name>
<dbReference type="eggNOG" id="ENOG50343QZ">
    <property type="taxonomic scope" value="Bacteria"/>
</dbReference>
<evidence type="ECO:0000313" key="3">
    <source>
        <dbReference type="EMBL" id="KRV46987.1"/>
    </source>
</evidence>
<gene>
    <name evidence="3" type="ORF">AQ490_09505</name>
</gene>
<feature type="region of interest" description="Disordered" evidence="1">
    <location>
        <begin position="53"/>
        <end position="79"/>
    </location>
</feature>
<organism evidence="3 4">
    <name type="scientific">Wenjunlia vitaminophila</name>
    <name type="common">Streptomyces vitaminophilus</name>
    <dbReference type="NCBI Taxonomy" id="76728"/>
    <lineage>
        <taxon>Bacteria</taxon>
        <taxon>Bacillati</taxon>
        <taxon>Actinomycetota</taxon>
        <taxon>Actinomycetes</taxon>
        <taxon>Kitasatosporales</taxon>
        <taxon>Streptomycetaceae</taxon>
        <taxon>Wenjunlia</taxon>
    </lineage>
</organism>
<sequence>MNASMANLVPLAEQLDKNKVTPGVLGFLVVAAMGVALWFLLKNMNKQFGKVNFTEEPEPGEERGTERTPGTQSGSAKPA</sequence>
<dbReference type="AlphaFoldDB" id="A0A0T6LLK2"/>
<accession>A0A0T6LLK2</accession>
<proteinExistence type="predicted"/>
<dbReference type="EMBL" id="LLZU01000038">
    <property type="protein sequence ID" value="KRV46987.1"/>
    <property type="molecule type" value="Genomic_DNA"/>
</dbReference>
<dbReference type="Proteomes" id="UP000050867">
    <property type="component" value="Unassembled WGS sequence"/>
</dbReference>
<dbReference type="OrthoDB" id="3830620at2"/>
<reference evidence="3 4" key="1">
    <citation type="submission" date="2015-10" db="EMBL/GenBank/DDBJ databases">
        <title>Draft genome sequence of pyrrolomycin-producing Streptomyces vitaminophilus.</title>
        <authorList>
            <person name="Graham D.E."/>
            <person name="Mahan K.M."/>
            <person name="Klingeman D.M."/>
            <person name="Hettich R.L."/>
            <person name="Parry R.J."/>
        </authorList>
    </citation>
    <scope>NUCLEOTIDE SEQUENCE [LARGE SCALE GENOMIC DNA]</scope>
    <source>
        <strain evidence="3 4">ATCC 31673</strain>
    </source>
</reference>
<dbReference type="STRING" id="76728.AQ490_09505"/>
<keyword evidence="2" id="KW-0812">Transmembrane</keyword>